<protein>
    <recommendedName>
        <fullName evidence="4">Septum formation initiator family protein</fullName>
    </recommendedName>
</protein>
<keyword evidence="1" id="KW-0812">Transmembrane</keyword>
<name>A0ABV6YV38_UNCC1</name>
<feature type="transmembrane region" description="Helical" evidence="1">
    <location>
        <begin position="12"/>
        <end position="31"/>
    </location>
</feature>
<keyword evidence="1" id="KW-0472">Membrane</keyword>
<evidence type="ECO:0000313" key="2">
    <source>
        <dbReference type="EMBL" id="MFC1850034.1"/>
    </source>
</evidence>
<accession>A0ABV6YV38</accession>
<keyword evidence="1" id="KW-1133">Transmembrane helix</keyword>
<gene>
    <name evidence="2" type="ORF">ACFL27_07575</name>
</gene>
<keyword evidence="3" id="KW-1185">Reference proteome</keyword>
<sequence>MKREERKRLNSIGPYVVCVVFLLVAGLTLAWQHVKALSIGYRINELKQEKNEMEHQRRLLLLEKASLIDYEHIENKAKKKHRFIEPELGQELVYHIESGQLIMMIPRDKENDQSKHK</sequence>
<proteinExistence type="predicted"/>
<dbReference type="EMBL" id="JBHPBY010000072">
    <property type="protein sequence ID" value="MFC1850034.1"/>
    <property type="molecule type" value="Genomic_DNA"/>
</dbReference>
<evidence type="ECO:0000313" key="3">
    <source>
        <dbReference type="Proteomes" id="UP001594351"/>
    </source>
</evidence>
<dbReference type="Proteomes" id="UP001594351">
    <property type="component" value="Unassembled WGS sequence"/>
</dbReference>
<evidence type="ECO:0008006" key="4">
    <source>
        <dbReference type="Google" id="ProtNLM"/>
    </source>
</evidence>
<evidence type="ECO:0000256" key="1">
    <source>
        <dbReference type="SAM" id="Phobius"/>
    </source>
</evidence>
<organism evidence="2 3">
    <name type="scientific">candidate division CSSED10-310 bacterium</name>
    <dbReference type="NCBI Taxonomy" id="2855610"/>
    <lineage>
        <taxon>Bacteria</taxon>
        <taxon>Bacteria division CSSED10-310</taxon>
    </lineage>
</organism>
<comment type="caution">
    <text evidence="2">The sequence shown here is derived from an EMBL/GenBank/DDBJ whole genome shotgun (WGS) entry which is preliminary data.</text>
</comment>
<reference evidence="2 3" key="1">
    <citation type="submission" date="2024-09" db="EMBL/GenBank/DDBJ databases">
        <title>Laminarin stimulates single cell rates of sulfate reduction while oxygen inhibits transcriptomic activity in coastal marine sediment.</title>
        <authorList>
            <person name="Lindsay M."/>
            <person name="Orcutt B."/>
            <person name="Emerson D."/>
            <person name="Stepanauskas R."/>
            <person name="D'Angelo T."/>
        </authorList>
    </citation>
    <scope>NUCLEOTIDE SEQUENCE [LARGE SCALE GENOMIC DNA]</scope>
    <source>
        <strain evidence="2">SAG AM-311-K15</strain>
    </source>
</reference>